<gene>
    <name evidence="1" type="ORF">HNP60_001613</name>
</gene>
<evidence type="ECO:0000313" key="1">
    <source>
        <dbReference type="EMBL" id="MBB5985639.1"/>
    </source>
</evidence>
<sequence length="212" mass="24393">MTHQEPETYGVSASSYLRRARERVLDGTKAALFYAALELRCCVEARQAEYIEHLSAYKGQKLRPYRLGENRSKIAKISGGKLIAKLTFELGDGEVLEGYHTPVPASLVRYCEKHLDNLRHAQSRFRGHDDEFWNRTRTDLIAHYRLAWISCQGNMMVPPLWSANSKKTHPMVFEITDGNRAAMERMKESVGEHFNVHVSYLEHPPESWVCDL</sequence>
<protein>
    <submittedName>
        <fullName evidence="1">Uncharacterized protein</fullName>
    </submittedName>
</protein>
<dbReference type="RefSeq" id="WP_184152250.1">
    <property type="nucleotide sequence ID" value="NZ_JACHKA010000001.1"/>
</dbReference>
<dbReference type="EMBL" id="JACHKA010000001">
    <property type="protein sequence ID" value="MBB5985639.1"/>
    <property type="molecule type" value="Genomic_DNA"/>
</dbReference>
<comment type="caution">
    <text evidence="1">The sequence shown here is derived from an EMBL/GenBank/DDBJ whole genome shotgun (WGS) entry which is preliminary data.</text>
</comment>
<reference evidence="1 2" key="1">
    <citation type="submission" date="2020-08" db="EMBL/GenBank/DDBJ databases">
        <title>Exploring microbial biodiversity for novel pathways involved in the catabolism of aromatic compounds derived from lignin.</title>
        <authorList>
            <person name="Elkins J."/>
        </authorList>
    </citation>
    <scope>NUCLEOTIDE SEQUENCE [LARGE SCALE GENOMIC DNA]</scope>
    <source>
        <strain evidence="1 2">B1D3A</strain>
    </source>
</reference>
<organism evidence="1 2">
    <name type="scientific">Sphingobium lignivorans</name>
    <dbReference type="NCBI Taxonomy" id="2735886"/>
    <lineage>
        <taxon>Bacteria</taxon>
        <taxon>Pseudomonadati</taxon>
        <taxon>Pseudomonadota</taxon>
        <taxon>Alphaproteobacteria</taxon>
        <taxon>Sphingomonadales</taxon>
        <taxon>Sphingomonadaceae</taxon>
        <taxon>Sphingobium</taxon>
    </lineage>
</organism>
<proteinExistence type="predicted"/>
<evidence type="ECO:0000313" key="2">
    <source>
        <dbReference type="Proteomes" id="UP001138540"/>
    </source>
</evidence>
<dbReference type="Proteomes" id="UP001138540">
    <property type="component" value="Unassembled WGS sequence"/>
</dbReference>
<keyword evidence="2" id="KW-1185">Reference proteome</keyword>
<accession>A0ABR6NEE0</accession>
<name>A0ABR6NEE0_9SPHN</name>